<evidence type="ECO:0008006" key="4">
    <source>
        <dbReference type="Google" id="ProtNLM"/>
    </source>
</evidence>
<accession>A0ABV2L0Q7</accession>
<sequence length="104" mass="10648">MNVAIRAGLICAVLSGAGPARAAERPVPQPQREAMLPCPRLGPGFVRAPGSATCVRVSGRAVAGVDLGTQHSGPVTAGQLSIDTRNESDLGPVRAFVRMGHGRP</sequence>
<reference evidence="2 3" key="1">
    <citation type="submission" date="2024-06" db="EMBL/GenBank/DDBJ databases">
        <title>Genomic Encyclopedia of Type Strains, Phase IV (KMG-IV): sequencing the most valuable type-strain genomes for metagenomic binning, comparative biology and taxonomic classification.</title>
        <authorList>
            <person name="Goeker M."/>
        </authorList>
    </citation>
    <scope>NUCLEOTIDE SEQUENCE [LARGE SCALE GENOMIC DNA]</scope>
    <source>
        <strain evidence="2 3">DSM 21331</strain>
    </source>
</reference>
<protein>
    <recommendedName>
        <fullName evidence="4">Porin</fullName>
    </recommendedName>
</protein>
<dbReference type="Proteomes" id="UP001549145">
    <property type="component" value="Unassembled WGS sequence"/>
</dbReference>
<feature type="signal peptide" evidence="1">
    <location>
        <begin position="1"/>
        <end position="22"/>
    </location>
</feature>
<feature type="chain" id="PRO_5045099846" description="Porin" evidence="1">
    <location>
        <begin position="23"/>
        <end position="104"/>
    </location>
</feature>
<evidence type="ECO:0000313" key="3">
    <source>
        <dbReference type="Proteomes" id="UP001549145"/>
    </source>
</evidence>
<organism evidence="2 3">
    <name type="scientific">Methylobacterium goesingense</name>
    <dbReference type="NCBI Taxonomy" id="243690"/>
    <lineage>
        <taxon>Bacteria</taxon>
        <taxon>Pseudomonadati</taxon>
        <taxon>Pseudomonadota</taxon>
        <taxon>Alphaproteobacteria</taxon>
        <taxon>Hyphomicrobiales</taxon>
        <taxon>Methylobacteriaceae</taxon>
        <taxon>Methylobacterium</taxon>
    </lineage>
</organism>
<keyword evidence="3" id="KW-1185">Reference proteome</keyword>
<dbReference type="EMBL" id="JBEPMM010000002">
    <property type="protein sequence ID" value="MET3691408.1"/>
    <property type="molecule type" value="Genomic_DNA"/>
</dbReference>
<proteinExistence type="predicted"/>
<comment type="caution">
    <text evidence="2">The sequence shown here is derived from an EMBL/GenBank/DDBJ whole genome shotgun (WGS) entry which is preliminary data.</text>
</comment>
<evidence type="ECO:0000256" key="1">
    <source>
        <dbReference type="SAM" id="SignalP"/>
    </source>
</evidence>
<name>A0ABV2L0Q7_9HYPH</name>
<dbReference type="RefSeq" id="WP_238279414.1">
    <property type="nucleotide sequence ID" value="NZ_BPQL01000058.1"/>
</dbReference>
<keyword evidence="1" id="KW-0732">Signal</keyword>
<evidence type="ECO:0000313" key="2">
    <source>
        <dbReference type="EMBL" id="MET3691408.1"/>
    </source>
</evidence>
<gene>
    <name evidence="2" type="ORF">ABID43_000933</name>
</gene>